<organism evidence="9 10">
    <name type="scientific">Zunongwangia profunda (strain DSM 18752 / CCTCC AB 206139 / SM-A87)</name>
    <name type="common">Wangia profunda</name>
    <dbReference type="NCBI Taxonomy" id="655815"/>
    <lineage>
        <taxon>Bacteria</taxon>
        <taxon>Pseudomonadati</taxon>
        <taxon>Bacteroidota</taxon>
        <taxon>Flavobacteriia</taxon>
        <taxon>Flavobacteriales</taxon>
        <taxon>Flavobacteriaceae</taxon>
        <taxon>Zunongwangia</taxon>
    </lineage>
</organism>
<dbReference type="InterPro" id="IPR036942">
    <property type="entry name" value="Beta-barrel_TonB_sf"/>
</dbReference>
<evidence type="ECO:0000256" key="7">
    <source>
        <dbReference type="PROSITE-ProRule" id="PRU01360"/>
    </source>
</evidence>
<name>D5BJV2_ZUNPS</name>
<dbReference type="InterPro" id="IPR008969">
    <property type="entry name" value="CarboxyPept-like_regulatory"/>
</dbReference>
<evidence type="ECO:0000256" key="6">
    <source>
        <dbReference type="ARBA" id="ARBA00023237"/>
    </source>
</evidence>
<keyword evidence="5 7" id="KW-0472">Membrane</keyword>
<evidence type="ECO:0000256" key="3">
    <source>
        <dbReference type="ARBA" id="ARBA00022452"/>
    </source>
</evidence>
<dbReference type="eggNOG" id="COG4773">
    <property type="taxonomic scope" value="Bacteria"/>
</dbReference>
<dbReference type="OrthoDB" id="9768177at2"/>
<dbReference type="PROSITE" id="PS00018">
    <property type="entry name" value="EF_HAND_1"/>
    <property type="match status" value="1"/>
</dbReference>
<dbReference type="InterPro" id="IPR018247">
    <property type="entry name" value="EF_Hand_1_Ca_BS"/>
</dbReference>
<dbReference type="Gene3D" id="2.170.130.10">
    <property type="entry name" value="TonB-dependent receptor, plug domain"/>
    <property type="match status" value="1"/>
</dbReference>
<dbReference type="PROSITE" id="PS52016">
    <property type="entry name" value="TONB_DEPENDENT_REC_3"/>
    <property type="match status" value="1"/>
</dbReference>
<protein>
    <submittedName>
        <fullName evidence="9">Outer membrane protein, probably involved in nutrient binding</fullName>
    </submittedName>
</protein>
<evidence type="ECO:0000313" key="9">
    <source>
        <dbReference type="EMBL" id="ADF53800.1"/>
    </source>
</evidence>
<dbReference type="SUPFAM" id="SSF56935">
    <property type="entry name" value="Porins"/>
    <property type="match status" value="1"/>
</dbReference>
<dbReference type="InterPro" id="IPR012910">
    <property type="entry name" value="Plug_dom"/>
</dbReference>
<comment type="subcellular location">
    <subcellularLocation>
        <location evidence="1 7">Cell outer membrane</location>
        <topology evidence="1 7">Multi-pass membrane protein</topology>
    </subcellularLocation>
</comment>
<keyword evidence="6 7" id="KW-0998">Cell outer membrane</keyword>
<evidence type="ECO:0000256" key="2">
    <source>
        <dbReference type="ARBA" id="ARBA00022448"/>
    </source>
</evidence>
<dbReference type="HOGENOM" id="CLU_004317_1_0_10"/>
<evidence type="ECO:0000256" key="4">
    <source>
        <dbReference type="ARBA" id="ARBA00022692"/>
    </source>
</evidence>
<keyword evidence="4 7" id="KW-0812">Transmembrane</keyword>
<dbReference type="Proteomes" id="UP000001654">
    <property type="component" value="Chromosome"/>
</dbReference>
<evidence type="ECO:0000313" key="10">
    <source>
        <dbReference type="Proteomes" id="UP000001654"/>
    </source>
</evidence>
<dbReference type="AlphaFoldDB" id="D5BJV2"/>
<dbReference type="GO" id="GO:0009279">
    <property type="term" value="C:cell outer membrane"/>
    <property type="evidence" value="ECO:0007669"/>
    <property type="project" value="UniProtKB-SubCell"/>
</dbReference>
<dbReference type="RefSeq" id="WP_013072888.1">
    <property type="nucleotide sequence ID" value="NC_014041.1"/>
</dbReference>
<dbReference type="FunFam" id="2.60.40.1120:FF:000003">
    <property type="entry name" value="Outer membrane protein Omp121"/>
    <property type="match status" value="1"/>
</dbReference>
<dbReference type="STRING" id="655815.ZPR_3484"/>
<sequence length="1071" mass="118896">MSYAQATAVTGTVKDEKGVPIPGATVSVKGKNQGTITDFDGNFSLSVSDENTTLVFSYVGFRPQEIMATSSPIHVTLLAEAESLNEVVITAFGAQKKINVTGAISEISGEQIVNNRVGNITNALVGSGAGITGLQTSGEPGRNSTNIRIRGLATYGNTTPLIVIDGVEQAVERAFDELNAIDPNEIESISVLKDAASTAVYGIRGANGVIIVTTKRGRVGKAKINFSANYGLTRATSVQEGVSSYEWALMRNEGIENEMNSYPSTDGLSAYIYNEDDLWKFMNNRDFTPEEVDAMANLTLEQKNALKNSPAVYYGNRDLYAEQFGDLAPQTQLNFNINGGTERVRYFVSLGYFSQKGITSATDYYGANTGSNFRRYNFRSNFDIDVVKNLKISLNLAGQFGQTQGPGTNADPYDLSGRYKVIMQYIYDGNPFMTPGIMNGHLISGYAGVPGTPQNPLALKTDSQIGNQNAVFNLLNSGTGSLYNTLLDNTVRVEHTMDYLLEGLKIHGTVNYQDNYNRYVTYVPSLPAYTVQRNPNDPNELDFFGGAIYNNTFNSYGYGNWNKIYVDAGINYNGSYKNHNYSMLFLGKASKYTLPNDSNNTPSGIMGLVGRVTYNYLEKYMLEFNLGYNGTEQFAEGERFGFFPAYSVGWVPSLEPFFPENDYLTFFKLRGSYGIVGNDLLAGTGRRYLYFPNTYNINQGGYWLGDSNGSSTNDYYPGVTEGTLGNPFVTWEKAKKYDLGIEARFFKDKLNFTYDYFEERRDNILTTIGTIPAVYGVPSSSVPPANIGITENKGFELSLKWDDRIGEVGYSIAGNVTYAKNKIVYRAEAPNPYPWMNQTGFSIGQKFGLTSDGFFDNQEELANRPYNTFTSNKATLGDIKYVDINGDGMIDNKDISPIGFPNNPLYHMNLRFSVDYKGFDLSALLVGSHNGSYYLNTGYTLPFYKRAGNVWEWMYEGRWTPEKVAAGEEITYPRATFDATSSDNNWLTSDFWLVSNDYVRLKNIEIGYTFSQGGFFERAKINSFRVYANGNNLFTFNNELSDKGIDPESPDGNTYIYPLTSLYTLGVNIQF</sequence>
<dbReference type="EMBL" id="CP001650">
    <property type="protein sequence ID" value="ADF53800.1"/>
    <property type="molecule type" value="Genomic_DNA"/>
</dbReference>
<feature type="domain" description="TonB-dependent receptor plug" evidence="8">
    <location>
        <begin position="97"/>
        <end position="209"/>
    </location>
</feature>
<evidence type="ECO:0000259" key="8">
    <source>
        <dbReference type="Pfam" id="PF07715"/>
    </source>
</evidence>
<keyword evidence="3 7" id="KW-1134">Transmembrane beta strand</keyword>
<dbReference type="NCBIfam" id="TIGR04056">
    <property type="entry name" value="OMP_RagA_SusC"/>
    <property type="match status" value="1"/>
</dbReference>
<dbReference type="Pfam" id="PF13715">
    <property type="entry name" value="CarbopepD_reg_2"/>
    <property type="match status" value="1"/>
</dbReference>
<evidence type="ECO:0000256" key="5">
    <source>
        <dbReference type="ARBA" id="ARBA00023136"/>
    </source>
</evidence>
<dbReference type="InterPro" id="IPR037066">
    <property type="entry name" value="Plug_dom_sf"/>
</dbReference>
<dbReference type="KEGG" id="zpr:ZPR_3484"/>
<dbReference type="Gene3D" id="2.60.40.1120">
    <property type="entry name" value="Carboxypeptidase-like, regulatory domain"/>
    <property type="match status" value="1"/>
</dbReference>
<reference evidence="9 10" key="1">
    <citation type="journal article" date="2010" name="BMC Genomics">
        <title>The complete genome of Zunongwangia profunda SM-A87 reveals its adaptation to the deep-sea environment and ecological role in sedimentary organic nitrogen degradation.</title>
        <authorList>
            <person name="Qin Q.L."/>
            <person name="Zhang X.Y."/>
            <person name="Wang X.M."/>
            <person name="Liu G.M."/>
            <person name="Chen X.L."/>
            <person name="Xie B.B."/>
            <person name="Dang H.Y."/>
            <person name="Zhou B.C."/>
            <person name="Yu J."/>
            <person name="Zhang Y.Z."/>
        </authorList>
    </citation>
    <scope>NUCLEOTIDE SEQUENCE [LARGE SCALE GENOMIC DNA]</scope>
    <source>
        <strain evidence="10">DSM 18752 / CCTCC AB 206139 / SM-A87</strain>
    </source>
</reference>
<keyword evidence="2 7" id="KW-0813">Transport</keyword>
<dbReference type="eggNOG" id="COG1629">
    <property type="taxonomic scope" value="Bacteria"/>
</dbReference>
<dbReference type="Pfam" id="PF07715">
    <property type="entry name" value="Plug"/>
    <property type="match status" value="1"/>
</dbReference>
<proteinExistence type="inferred from homology"/>
<dbReference type="SUPFAM" id="SSF49464">
    <property type="entry name" value="Carboxypeptidase regulatory domain-like"/>
    <property type="match status" value="1"/>
</dbReference>
<gene>
    <name evidence="9" type="ordered locus">ZPR_3484</name>
</gene>
<evidence type="ECO:0000256" key="1">
    <source>
        <dbReference type="ARBA" id="ARBA00004571"/>
    </source>
</evidence>
<dbReference type="InterPro" id="IPR023996">
    <property type="entry name" value="TonB-dep_OMP_SusC/RagA"/>
</dbReference>
<comment type="similarity">
    <text evidence="7">Belongs to the TonB-dependent receptor family.</text>
</comment>
<dbReference type="Gene3D" id="2.40.170.20">
    <property type="entry name" value="TonB-dependent receptor, beta-barrel domain"/>
    <property type="match status" value="1"/>
</dbReference>
<dbReference type="FunFam" id="2.170.130.10:FF:000003">
    <property type="entry name" value="SusC/RagA family TonB-linked outer membrane protein"/>
    <property type="match status" value="1"/>
</dbReference>
<dbReference type="InterPro" id="IPR039426">
    <property type="entry name" value="TonB-dep_rcpt-like"/>
</dbReference>
<dbReference type="NCBIfam" id="TIGR04057">
    <property type="entry name" value="SusC_RagA_signa"/>
    <property type="match status" value="1"/>
</dbReference>
<keyword evidence="10" id="KW-1185">Reference proteome</keyword>
<dbReference type="InterPro" id="IPR023997">
    <property type="entry name" value="TonB-dep_OMP_SusC/RagA_CS"/>
</dbReference>
<accession>D5BJV2</accession>